<gene>
    <name evidence="3" type="ORF">EW145_g5009</name>
</gene>
<feature type="transmembrane region" description="Helical" evidence="2">
    <location>
        <begin position="169"/>
        <end position="194"/>
    </location>
</feature>
<feature type="compositionally biased region" description="Basic and acidic residues" evidence="1">
    <location>
        <begin position="252"/>
        <end position="269"/>
    </location>
</feature>
<keyword evidence="2" id="KW-0472">Membrane</keyword>
<dbReference type="AlphaFoldDB" id="A0A4S4L3E2"/>
<keyword evidence="2" id="KW-0812">Transmembrane</keyword>
<dbReference type="Proteomes" id="UP000308199">
    <property type="component" value="Unassembled WGS sequence"/>
</dbReference>
<keyword evidence="2" id="KW-1133">Transmembrane helix</keyword>
<organism evidence="3 4">
    <name type="scientific">Phellinidium pouzarii</name>
    <dbReference type="NCBI Taxonomy" id="167371"/>
    <lineage>
        <taxon>Eukaryota</taxon>
        <taxon>Fungi</taxon>
        <taxon>Dikarya</taxon>
        <taxon>Basidiomycota</taxon>
        <taxon>Agaricomycotina</taxon>
        <taxon>Agaricomycetes</taxon>
        <taxon>Hymenochaetales</taxon>
        <taxon>Hymenochaetaceae</taxon>
        <taxon>Phellinidium</taxon>
    </lineage>
</organism>
<evidence type="ECO:0000313" key="4">
    <source>
        <dbReference type="Proteomes" id="UP000308199"/>
    </source>
</evidence>
<evidence type="ECO:0000256" key="1">
    <source>
        <dbReference type="SAM" id="MobiDB-lite"/>
    </source>
</evidence>
<keyword evidence="4" id="KW-1185">Reference proteome</keyword>
<comment type="caution">
    <text evidence="3">The sequence shown here is derived from an EMBL/GenBank/DDBJ whole genome shotgun (WGS) entry which is preliminary data.</text>
</comment>
<reference evidence="3 4" key="1">
    <citation type="submission" date="2019-02" db="EMBL/GenBank/DDBJ databases">
        <title>Genome sequencing of the rare red list fungi Phellinidium pouzarii.</title>
        <authorList>
            <person name="Buettner E."/>
            <person name="Kellner H."/>
        </authorList>
    </citation>
    <scope>NUCLEOTIDE SEQUENCE [LARGE SCALE GENOMIC DNA]</scope>
    <source>
        <strain evidence="3 4">DSM 108285</strain>
    </source>
</reference>
<proteinExistence type="predicted"/>
<evidence type="ECO:0000313" key="3">
    <source>
        <dbReference type="EMBL" id="THH05148.1"/>
    </source>
</evidence>
<sequence>MTTSLTIDDSSLDIIYSSDWAKQSNDDPNADLFFQSTYHSAQADCASVNLTFTGSAVYLYGTKGPEHANYSVQFDNTTVLHSARANETKYQEPLFTFIFNTSGTHFVSFTSHFVPEGQWLDLDYISITTNGTESAPLPAASSVSPSKSPTISPPWLNSMPSSALSTSRLTLILSIVFGVILAIVFLIALAFVLLRRNRGRLRAEADDASAFAYKPTPMPALPRLSRLSALRPAPARAAPDTYDAQSPVSRTDPFHRDPTPDIHNQDGRRSPWSMFSQGGATVLTTVSTTHLLNSSAVKIAQTQPQTEAKTATEEPVVQQITNPIQNPQTKQVGTQPVSVVNLPLAPLRANHSTSTLGAAAQPAEQPKRPKRSGEGLLDWFGNGIGLERSGSVKRRRDDADSERTNFLQV</sequence>
<evidence type="ECO:0000256" key="2">
    <source>
        <dbReference type="SAM" id="Phobius"/>
    </source>
</evidence>
<dbReference type="EMBL" id="SGPK01000283">
    <property type="protein sequence ID" value="THH05148.1"/>
    <property type="molecule type" value="Genomic_DNA"/>
</dbReference>
<feature type="region of interest" description="Disordered" evidence="1">
    <location>
        <begin position="353"/>
        <end position="409"/>
    </location>
</feature>
<accession>A0A4S4L3E2</accession>
<name>A0A4S4L3E2_9AGAM</name>
<protein>
    <submittedName>
        <fullName evidence="3">Uncharacterized protein</fullName>
    </submittedName>
</protein>
<dbReference type="Gene3D" id="2.60.120.260">
    <property type="entry name" value="Galactose-binding domain-like"/>
    <property type="match status" value="1"/>
</dbReference>
<dbReference type="OrthoDB" id="2563669at2759"/>
<feature type="region of interest" description="Disordered" evidence="1">
    <location>
        <begin position="236"/>
        <end position="270"/>
    </location>
</feature>